<dbReference type="InterPro" id="IPR038078">
    <property type="entry name" value="PhoU-like_sf"/>
</dbReference>
<dbReference type="NCBIfam" id="TIGR00153">
    <property type="entry name" value="TIGR00153 family protein"/>
    <property type="match status" value="1"/>
</dbReference>
<accession>A0A381VKH4</accession>
<organism evidence="3">
    <name type="scientific">marine metagenome</name>
    <dbReference type="NCBI Taxonomy" id="408172"/>
    <lineage>
        <taxon>unclassified sequences</taxon>
        <taxon>metagenomes</taxon>
        <taxon>ecological metagenomes</taxon>
    </lineage>
</organism>
<dbReference type="InterPro" id="IPR002727">
    <property type="entry name" value="DUF47"/>
</dbReference>
<dbReference type="Gene3D" id="1.20.58.220">
    <property type="entry name" value="Phosphate transport system protein phou homolog 2, domain 2"/>
    <property type="match status" value="1"/>
</dbReference>
<reference evidence="3" key="1">
    <citation type="submission" date="2018-05" db="EMBL/GenBank/DDBJ databases">
        <authorList>
            <person name="Lanie J.A."/>
            <person name="Ng W.-L."/>
            <person name="Kazmierczak K.M."/>
            <person name="Andrzejewski T.M."/>
            <person name="Davidsen T.M."/>
            <person name="Wayne K.J."/>
            <person name="Tettelin H."/>
            <person name="Glass J.I."/>
            <person name="Rusch D."/>
            <person name="Podicherti R."/>
            <person name="Tsui H.-C.T."/>
            <person name="Winkler M.E."/>
        </authorList>
    </citation>
    <scope>NUCLEOTIDE SEQUENCE</scope>
</reference>
<protein>
    <recommendedName>
        <fullName evidence="4">TIGR00153 family protein</fullName>
    </recommendedName>
</protein>
<proteinExistence type="inferred from homology"/>
<dbReference type="EMBL" id="UINC01009091">
    <property type="protein sequence ID" value="SVA40836.1"/>
    <property type="molecule type" value="Genomic_DNA"/>
</dbReference>
<evidence type="ECO:0000256" key="1">
    <source>
        <dbReference type="ARBA" id="ARBA00008591"/>
    </source>
</evidence>
<comment type="similarity">
    <text evidence="1">Belongs to the UPF0111 family.</text>
</comment>
<dbReference type="Pfam" id="PF01865">
    <property type="entry name" value="PhoU_div"/>
    <property type="match status" value="1"/>
</dbReference>
<keyword evidence="2" id="KW-0175">Coiled coil</keyword>
<evidence type="ECO:0000313" key="3">
    <source>
        <dbReference type="EMBL" id="SVA40836.1"/>
    </source>
</evidence>
<dbReference type="PANTHER" id="PTHR36536">
    <property type="entry name" value="UPF0111 PROTEIN HI_1603"/>
    <property type="match status" value="1"/>
</dbReference>
<dbReference type="PANTHER" id="PTHR36536:SF3">
    <property type="entry name" value="UPF0111 PROTEIN HI_1603"/>
    <property type="match status" value="1"/>
</dbReference>
<evidence type="ECO:0000256" key="2">
    <source>
        <dbReference type="SAM" id="Coils"/>
    </source>
</evidence>
<sequence length="226" mass="24969">MKTQKTFSDLISKSPLGPIQVHMEKSKDCAEELVTFIEAVIQDNWDKASLSRDKIVILEKEADVLKAETRHLLPKGLFLSVPRGDLLDLIGLADEIPNTVKDISGLVLGRHMTIPKPICGAFEELVKEAVSIVTTAATGIDQLSEVSRLAFGSRASNKLDEIISQLDSLEANNDDAEITVRRQLFNLEKDLPPVDVMFLYDVINKLGELADRAEQVGHRITLIAAR</sequence>
<evidence type="ECO:0008006" key="4">
    <source>
        <dbReference type="Google" id="ProtNLM"/>
    </source>
</evidence>
<dbReference type="AlphaFoldDB" id="A0A381VKH4"/>
<name>A0A381VKH4_9ZZZZ</name>
<gene>
    <name evidence="3" type="ORF">METZ01_LOCUS93690</name>
</gene>
<dbReference type="InterPro" id="IPR018445">
    <property type="entry name" value="Put_Phosphate_transp_reg"/>
</dbReference>
<feature type="coiled-coil region" evidence="2">
    <location>
        <begin position="152"/>
        <end position="179"/>
    </location>
</feature>